<dbReference type="AlphaFoldDB" id="A0A8R7PP64"/>
<name>A0A8R7PP64_TRIUA</name>
<protein>
    <submittedName>
        <fullName evidence="1">Uncharacterized protein</fullName>
    </submittedName>
</protein>
<organism evidence="1 2">
    <name type="scientific">Triticum urartu</name>
    <name type="common">Red wild einkorn</name>
    <name type="synonym">Crithodium urartu</name>
    <dbReference type="NCBI Taxonomy" id="4572"/>
    <lineage>
        <taxon>Eukaryota</taxon>
        <taxon>Viridiplantae</taxon>
        <taxon>Streptophyta</taxon>
        <taxon>Embryophyta</taxon>
        <taxon>Tracheophyta</taxon>
        <taxon>Spermatophyta</taxon>
        <taxon>Magnoliopsida</taxon>
        <taxon>Liliopsida</taxon>
        <taxon>Poales</taxon>
        <taxon>Poaceae</taxon>
        <taxon>BOP clade</taxon>
        <taxon>Pooideae</taxon>
        <taxon>Triticodae</taxon>
        <taxon>Triticeae</taxon>
        <taxon>Triticinae</taxon>
        <taxon>Triticum</taxon>
    </lineage>
</organism>
<dbReference type="Gramene" id="TuG1812G0300000708.01.T01">
    <property type="protein sequence ID" value="TuG1812G0300000708.01.T01"/>
    <property type="gene ID" value="TuG1812G0300000708.01"/>
</dbReference>
<reference evidence="1" key="2">
    <citation type="submission" date="2018-03" db="EMBL/GenBank/DDBJ databases">
        <title>The Triticum urartu genome reveals the dynamic nature of wheat genome evolution.</title>
        <authorList>
            <person name="Ling H."/>
            <person name="Ma B."/>
            <person name="Shi X."/>
            <person name="Liu H."/>
            <person name="Dong L."/>
            <person name="Sun H."/>
            <person name="Cao Y."/>
            <person name="Gao Q."/>
            <person name="Zheng S."/>
            <person name="Li Y."/>
            <person name="Yu Y."/>
            <person name="Du H."/>
            <person name="Qi M."/>
            <person name="Li Y."/>
            <person name="Yu H."/>
            <person name="Cui Y."/>
            <person name="Wang N."/>
            <person name="Chen C."/>
            <person name="Wu H."/>
            <person name="Zhao Y."/>
            <person name="Zhang J."/>
            <person name="Li Y."/>
            <person name="Zhou W."/>
            <person name="Zhang B."/>
            <person name="Hu W."/>
            <person name="Eijk M."/>
            <person name="Tang J."/>
            <person name="Witsenboer H."/>
            <person name="Zhao S."/>
            <person name="Li Z."/>
            <person name="Zhang A."/>
            <person name="Wang D."/>
            <person name="Liang C."/>
        </authorList>
    </citation>
    <scope>NUCLEOTIDE SEQUENCE [LARGE SCALE GENOMIC DNA]</scope>
    <source>
        <strain evidence="1">cv. G1812</strain>
    </source>
</reference>
<evidence type="ECO:0000313" key="1">
    <source>
        <dbReference type="EnsemblPlants" id="TuG1812G0300000708.01.T01"/>
    </source>
</evidence>
<keyword evidence="2" id="KW-1185">Reference proteome</keyword>
<proteinExistence type="predicted"/>
<dbReference type="EnsemblPlants" id="TuG1812G0300000708.01.T01">
    <property type="protein sequence ID" value="TuG1812G0300000708.01.T01"/>
    <property type="gene ID" value="TuG1812G0300000708.01"/>
</dbReference>
<dbReference type="Proteomes" id="UP000015106">
    <property type="component" value="Chromosome 3"/>
</dbReference>
<reference evidence="2" key="1">
    <citation type="journal article" date="2013" name="Nature">
        <title>Draft genome of the wheat A-genome progenitor Triticum urartu.</title>
        <authorList>
            <person name="Ling H.Q."/>
            <person name="Zhao S."/>
            <person name="Liu D."/>
            <person name="Wang J."/>
            <person name="Sun H."/>
            <person name="Zhang C."/>
            <person name="Fan H."/>
            <person name="Li D."/>
            <person name="Dong L."/>
            <person name="Tao Y."/>
            <person name="Gao C."/>
            <person name="Wu H."/>
            <person name="Li Y."/>
            <person name="Cui Y."/>
            <person name="Guo X."/>
            <person name="Zheng S."/>
            <person name="Wang B."/>
            <person name="Yu K."/>
            <person name="Liang Q."/>
            <person name="Yang W."/>
            <person name="Lou X."/>
            <person name="Chen J."/>
            <person name="Feng M."/>
            <person name="Jian J."/>
            <person name="Zhang X."/>
            <person name="Luo G."/>
            <person name="Jiang Y."/>
            <person name="Liu J."/>
            <person name="Wang Z."/>
            <person name="Sha Y."/>
            <person name="Zhang B."/>
            <person name="Wu H."/>
            <person name="Tang D."/>
            <person name="Shen Q."/>
            <person name="Xue P."/>
            <person name="Zou S."/>
            <person name="Wang X."/>
            <person name="Liu X."/>
            <person name="Wang F."/>
            <person name="Yang Y."/>
            <person name="An X."/>
            <person name="Dong Z."/>
            <person name="Zhang K."/>
            <person name="Zhang X."/>
            <person name="Luo M.C."/>
            <person name="Dvorak J."/>
            <person name="Tong Y."/>
            <person name="Wang J."/>
            <person name="Yang H."/>
            <person name="Li Z."/>
            <person name="Wang D."/>
            <person name="Zhang A."/>
            <person name="Wang J."/>
        </authorList>
    </citation>
    <scope>NUCLEOTIDE SEQUENCE</scope>
    <source>
        <strain evidence="2">cv. G1812</strain>
    </source>
</reference>
<evidence type="ECO:0000313" key="2">
    <source>
        <dbReference type="Proteomes" id="UP000015106"/>
    </source>
</evidence>
<accession>A0A8R7PP64</accession>
<sequence>MVTGKEGLLQMLVVTEFAALHQRCWQCLDVI</sequence>
<reference evidence="1" key="3">
    <citation type="submission" date="2022-06" db="UniProtKB">
        <authorList>
            <consortium name="EnsemblPlants"/>
        </authorList>
    </citation>
    <scope>IDENTIFICATION</scope>
</reference>